<evidence type="ECO:0000313" key="1">
    <source>
        <dbReference type="EMBL" id="CAG8824667.1"/>
    </source>
</evidence>
<organism evidence="1 2">
    <name type="scientific">Gigaspora margarita</name>
    <dbReference type="NCBI Taxonomy" id="4874"/>
    <lineage>
        <taxon>Eukaryota</taxon>
        <taxon>Fungi</taxon>
        <taxon>Fungi incertae sedis</taxon>
        <taxon>Mucoromycota</taxon>
        <taxon>Glomeromycotina</taxon>
        <taxon>Glomeromycetes</taxon>
        <taxon>Diversisporales</taxon>
        <taxon>Gigasporaceae</taxon>
        <taxon>Gigaspora</taxon>
    </lineage>
</organism>
<protein>
    <submittedName>
        <fullName evidence="1">43507_t:CDS:1</fullName>
    </submittedName>
</protein>
<dbReference type="EMBL" id="CAJVQB010036949">
    <property type="protein sequence ID" value="CAG8824667.1"/>
    <property type="molecule type" value="Genomic_DNA"/>
</dbReference>
<evidence type="ECO:0000313" key="2">
    <source>
        <dbReference type="Proteomes" id="UP000789901"/>
    </source>
</evidence>
<gene>
    <name evidence="1" type="ORF">GMARGA_LOCUS28637</name>
</gene>
<sequence>MKWCCEWNLGLRREPLLLDLLDAFLLLDTILALEPLLGFVF</sequence>
<dbReference type="Proteomes" id="UP000789901">
    <property type="component" value="Unassembled WGS sequence"/>
</dbReference>
<name>A0ABN7WBA9_GIGMA</name>
<reference evidence="1 2" key="1">
    <citation type="submission" date="2021-06" db="EMBL/GenBank/DDBJ databases">
        <authorList>
            <person name="Kallberg Y."/>
            <person name="Tangrot J."/>
            <person name="Rosling A."/>
        </authorList>
    </citation>
    <scope>NUCLEOTIDE SEQUENCE [LARGE SCALE GENOMIC DNA]</scope>
    <source>
        <strain evidence="1 2">120-4 pot B 10/14</strain>
    </source>
</reference>
<accession>A0ABN7WBA9</accession>
<proteinExistence type="predicted"/>
<comment type="caution">
    <text evidence="1">The sequence shown here is derived from an EMBL/GenBank/DDBJ whole genome shotgun (WGS) entry which is preliminary data.</text>
</comment>
<keyword evidence="2" id="KW-1185">Reference proteome</keyword>
<feature type="non-terminal residue" evidence="1">
    <location>
        <position position="41"/>
    </location>
</feature>